<sequence length="193" mass="21858">MSTTISIIYGSVRDDRQGIKAAKYLENKLKERDVNVRFIDPLEYQLPFLNKMYKEFTGGSAPQHMETIANHFRESDAFLVVTGEYNHSIPPALKNLLDHFQSEYLFKPSAIASYSAGSFGGVRAAVHLRVILGELGTPAISSMQPFPAVQDLFDENFNVKNERIDKSVNRFLDELIWYAEAFANKRKSDGTPF</sequence>
<evidence type="ECO:0000313" key="3">
    <source>
        <dbReference type="Proteomes" id="UP000252733"/>
    </source>
</evidence>
<organism evidence="2 3">
    <name type="scientific">Marinilabilia salmonicolor</name>
    <dbReference type="NCBI Taxonomy" id="989"/>
    <lineage>
        <taxon>Bacteria</taxon>
        <taxon>Pseudomonadati</taxon>
        <taxon>Bacteroidota</taxon>
        <taxon>Bacteroidia</taxon>
        <taxon>Marinilabiliales</taxon>
        <taxon>Marinilabiliaceae</taxon>
        <taxon>Marinilabilia</taxon>
    </lineage>
</organism>
<feature type="domain" description="NADPH-dependent FMN reductase-like" evidence="1">
    <location>
        <begin position="4"/>
        <end position="143"/>
    </location>
</feature>
<dbReference type="Proteomes" id="UP000252733">
    <property type="component" value="Unassembled WGS sequence"/>
</dbReference>
<name>A0A368VDF8_9BACT</name>
<evidence type="ECO:0000259" key="1">
    <source>
        <dbReference type="Pfam" id="PF03358"/>
    </source>
</evidence>
<dbReference type="PANTHER" id="PTHR30543:SF21">
    <property type="entry name" value="NAD(P)H-DEPENDENT FMN REDUCTASE LOT6"/>
    <property type="match status" value="1"/>
</dbReference>
<keyword evidence="3" id="KW-1185">Reference proteome</keyword>
<gene>
    <name evidence="2" type="ORF">DFO77_10488</name>
</gene>
<dbReference type="RefSeq" id="WP_114436518.1">
    <property type="nucleotide sequence ID" value="NZ_QPIZ01000004.1"/>
</dbReference>
<evidence type="ECO:0000313" key="2">
    <source>
        <dbReference type="EMBL" id="RCW38330.1"/>
    </source>
</evidence>
<dbReference type="EMBL" id="QPIZ01000004">
    <property type="protein sequence ID" value="RCW38330.1"/>
    <property type="molecule type" value="Genomic_DNA"/>
</dbReference>
<dbReference type="GO" id="GO:0016491">
    <property type="term" value="F:oxidoreductase activity"/>
    <property type="evidence" value="ECO:0007669"/>
    <property type="project" value="InterPro"/>
</dbReference>
<comment type="caution">
    <text evidence="2">The sequence shown here is derived from an EMBL/GenBank/DDBJ whole genome shotgun (WGS) entry which is preliminary data.</text>
</comment>
<dbReference type="GO" id="GO:0010181">
    <property type="term" value="F:FMN binding"/>
    <property type="evidence" value="ECO:0007669"/>
    <property type="project" value="TreeGrafter"/>
</dbReference>
<protein>
    <submittedName>
        <fullName evidence="2">NAD(P)H-dependent FMN reductase</fullName>
    </submittedName>
</protein>
<dbReference type="InterPro" id="IPR050712">
    <property type="entry name" value="NAD(P)H-dep_reductase"/>
</dbReference>
<dbReference type="GO" id="GO:0005829">
    <property type="term" value="C:cytosol"/>
    <property type="evidence" value="ECO:0007669"/>
    <property type="project" value="TreeGrafter"/>
</dbReference>
<accession>A0A368VDF8</accession>
<dbReference type="PANTHER" id="PTHR30543">
    <property type="entry name" value="CHROMATE REDUCTASE"/>
    <property type="match status" value="1"/>
</dbReference>
<dbReference type="InterPro" id="IPR005025">
    <property type="entry name" value="FMN_Rdtase-like_dom"/>
</dbReference>
<dbReference type="AlphaFoldDB" id="A0A368VDF8"/>
<dbReference type="Gene3D" id="3.40.50.360">
    <property type="match status" value="1"/>
</dbReference>
<dbReference type="InterPro" id="IPR029039">
    <property type="entry name" value="Flavoprotein-like_sf"/>
</dbReference>
<dbReference type="Pfam" id="PF03358">
    <property type="entry name" value="FMN_red"/>
    <property type="match status" value="1"/>
</dbReference>
<reference evidence="2 3" key="1">
    <citation type="submission" date="2018-07" db="EMBL/GenBank/DDBJ databases">
        <title>Freshwater and sediment microbial communities from various areas in North America, analyzing microbe dynamics in response to fracking.</title>
        <authorList>
            <person name="Lamendella R."/>
        </authorList>
    </citation>
    <scope>NUCLEOTIDE SEQUENCE [LARGE SCALE GENOMIC DNA]</scope>
    <source>
        <strain evidence="2 3">160A</strain>
    </source>
</reference>
<dbReference type="SUPFAM" id="SSF52218">
    <property type="entry name" value="Flavoproteins"/>
    <property type="match status" value="1"/>
</dbReference>
<proteinExistence type="predicted"/>